<sequence length="251" mass="29417">MLLFLKQHFFYLYFKNITDMQSLYSNGFEKIYDEMYQTFIDYKEEFTFYSAILKQHQKNQVLEIGCGSGNLANIFIDNKYVYSGLDYSLDMINLCKSKNPENNFILGDMTNFSLKNKTESILITGRTSSYLLSNKDISGCLKSIHQNLKPNGLLCFDFIDASRFFKEIKGGQEVKHTAAFHQKKYERISFFNTNTSENLMFIWDAKYYEINANKTKLIAKDSSEVRAFTKNEWELFLHINNLSYTLSVCFI</sequence>
<dbReference type="PANTHER" id="PTHR43861:SF1">
    <property type="entry name" value="TRANS-ACONITATE 2-METHYLTRANSFERASE"/>
    <property type="match status" value="1"/>
</dbReference>
<organism evidence="4 5">
    <name type="scientific">Polaribacter filamentus</name>
    <dbReference type="NCBI Taxonomy" id="53483"/>
    <lineage>
        <taxon>Bacteria</taxon>
        <taxon>Pseudomonadati</taxon>
        <taxon>Bacteroidota</taxon>
        <taxon>Flavobacteriia</taxon>
        <taxon>Flavobacteriales</taxon>
        <taxon>Flavobacteriaceae</taxon>
    </lineage>
</organism>
<evidence type="ECO:0000256" key="2">
    <source>
        <dbReference type="ARBA" id="ARBA00022679"/>
    </source>
</evidence>
<evidence type="ECO:0000259" key="3">
    <source>
        <dbReference type="Pfam" id="PF13649"/>
    </source>
</evidence>
<dbReference type="InterPro" id="IPR041698">
    <property type="entry name" value="Methyltransf_25"/>
</dbReference>
<dbReference type="SUPFAM" id="SSF53335">
    <property type="entry name" value="S-adenosyl-L-methionine-dependent methyltransferases"/>
    <property type="match status" value="1"/>
</dbReference>
<feature type="domain" description="Methyltransferase" evidence="3">
    <location>
        <begin position="61"/>
        <end position="152"/>
    </location>
</feature>
<dbReference type="Pfam" id="PF13649">
    <property type="entry name" value="Methyltransf_25"/>
    <property type="match status" value="1"/>
</dbReference>
<name>A0A2S7L163_9FLAO</name>
<dbReference type="Proteomes" id="UP000239522">
    <property type="component" value="Unassembled WGS sequence"/>
</dbReference>
<dbReference type="AlphaFoldDB" id="A0A2S7L163"/>
<dbReference type="CDD" id="cd02440">
    <property type="entry name" value="AdoMet_MTases"/>
    <property type="match status" value="1"/>
</dbReference>
<dbReference type="InterPro" id="IPR029063">
    <property type="entry name" value="SAM-dependent_MTases_sf"/>
</dbReference>
<dbReference type="EMBL" id="MQUA01000013">
    <property type="protein sequence ID" value="PQB08468.1"/>
    <property type="molecule type" value="Genomic_DNA"/>
</dbReference>
<dbReference type="Gene3D" id="3.40.50.150">
    <property type="entry name" value="Vaccinia Virus protein VP39"/>
    <property type="match status" value="1"/>
</dbReference>
<dbReference type="Gene3D" id="2.20.130.10">
    <property type="entry name" value="CAC2371-like domains"/>
    <property type="match status" value="1"/>
</dbReference>
<keyword evidence="5" id="KW-1185">Reference proteome</keyword>
<evidence type="ECO:0000256" key="1">
    <source>
        <dbReference type="ARBA" id="ARBA00022603"/>
    </source>
</evidence>
<dbReference type="PANTHER" id="PTHR43861">
    <property type="entry name" value="TRANS-ACONITATE 2-METHYLTRANSFERASE-RELATED"/>
    <property type="match status" value="1"/>
</dbReference>
<dbReference type="OrthoDB" id="9789123at2"/>
<gene>
    <name evidence="4" type="ORF">BST83_16055</name>
</gene>
<dbReference type="GO" id="GO:0008168">
    <property type="term" value="F:methyltransferase activity"/>
    <property type="evidence" value="ECO:0007669"/>
    <property type="project" value="UniProtKB-KW"/>
</dbReference>
<proteinExistence type="predicted"/>
<accession>A0A2S7L163</accession>
<keyword evidence="1" id="KW-0489">Methyltransferase</keyword>
<dbReference type="GO" id="GO:0032259">
    <property type="term" value="P:methylation"/>
    <property type="evidence" value="ECO:0007669"/>
    <property type="project" value="UniProtKB-KW"/>
</dbReference>
<keyword evidence="2" id="KW-0808">Transferase</keyword>
<evidence type="ECO:0000313" key="4">
    <source>
        <dbReference type="EMBL" id="PQB08468.1"/>
    </source>
</evidence>
<protein>
    <recommendedName>
        <fullName evidence="3">Methyltransferase domain-containing protein</fullName>
    </recommendedName>
</protein>
<evidence type="ECO:0000313" key="5">
    <source>
        <dbReference type="Proteomes" id="UP000239522"/>
    </source>
</evidence>
<reference evidence="4 5" key="1">
    <citation type="submission" date="2016-11" db="EMBL/GenBank/DDBJ databases">
        <title>Trade-off between light-utilization and light-protection in marine flavobacteria.</title>
        <authorList>
            <person name="Kumagai Y."/>
        </authorList>
    </citation>
    <scope>NUCLEOTIDE SEQUENCE [LARGE SCALE GENOMIC DNA]</scope>
    <source>
        <strain evidence="4 5">ATCC 700397</strain>
    </source>
</reference>
<comment type="caution">
    <text evidence="4">The sequence shown here is derived from an EMBL/GenBank/DDBJ whole genome shotgun (WGS) entry which is preliminary data.</text>
</comment>